<dbReference type="STRING" id="1618563.UU12_C0023G0029"/>
<dbReference type="GO" id="GO:0043565">
    <property type="term" value="F:sequence-specific DNA binding"/>
    <property type="evidence" value="ECO:0007669"/>
    <property type="project" value="InterPro"/>
</dbReference>
<dbReference type="EMBL" id="LBZK01000023">
    <property type="protein sequence ID" value="KKR70356.1"/>
    <property type="molecule type" value="Genomic_DNA"/>
</dbReference>
<dbReference type="SUPFAM" id="SSF48295">
    <property type="entry name" value="TrpR-like"/>
    <property type="match status" value="1"/>
</dbReference>
<organism evidence="1 2">
    <name type="scientific">Candidatus Woesebacteria bacterium GW2011_GWA2_40_7b</name>
    <dbReference type="NCBI Taxonomy" id="1618563"/>
    <lineage>
        <taxon>Bacteria</taxon>
        <taxon>Candidatus Woeseibacteriota</taxon>
    </lineage>
</organism>
<sequence length="146" mass="16655">MRASKHFMNKKIEEKVHEVFINSIKNAKSHDEVISFLKDLLSPAERSMLAKRVSIAFMLLENKYSYEDIIKTLKVSDGTVAKVHAVLALQGSGYRKTIGDIFVRKIIRNSLAEFLDILTSLPPKGANIGEWKKSKRLSRNEREKPL</sequence>
<accession>A0A0G0T6J3</accession>
<reference evidence="1 2" key="1">
    <citation type="journal article" date="2015" name="Nature">
        <title>rRNA introns, odd ribosomes, and small enigmatic genomes across a large radiation of phyla.</title>
        <authorList>
            <person name="Brown C.T."/>
            <person name="Hug L.A."/>
            <person name="Thomas B.C."/>
            <person name="Sharon I."/>
            <person name="Castelle C.J."/>
            <person name="Singh A."/>
            <person name="Wilkins M.J."/>
            <person name="Williams K.H."/>
            <person name="Banfield J.F."/>
        </authorList>
    </citation>
    <scope>NUCLEOTIDE SEQUENCE [LARGE SCALE GENOMIC DNA]</scope>
</reference>
<gene>
    <name evidence="1" type="ORF">UU12_C0023G0029</name>
</gene>
<name>A0A0G0T6J3_9BACT</name>
<proteinExistence type="predicted"/>
<dbReference type="GO" id="GO:0003700">
    <property type="term" value="F:DNA-binding transcription factor activity"/>
    <property type="evidence" value="ECO:0007669"/>
    <property type="project" value="InterPro"/>
</dbReference>
<dbReference type="InterPro" id="IPR038116">
    <property type="entry name" value="TrpR-like_sf"/>
</dbReference>
<dbReference type="Gene3D" id="1.10.1270.10">
    <property type="entry name" value="TrpR-like"/>
    <property type="match status" value="1"/>
</dbReference>
<dbReference type="InterPro" id="IPR000831">
    <property type="entry name" value="Trp_repress"/>
</dbReference>
<dbReference type="Proteomes" id="UP000034562">
    <property type="component" value="Unassembled WGS sequence"/>
</dbReference>
<evidence type="ECO:0000313" key="1">
    <source>
        <dbReference type="EMBL" id="KKR70356.1"/>
    </source>
</evidence>
<dbReference type="Pfam" id="PF01371">
    <property type="entry name" value="Trp_repressor"/>
    <property type="match status" value="1"/>
</dbReference>
<dbReference type="AlphaFoldDB" id="A0A0G0T6J3"/>
<dbReference type="InterPro" id="IPR010921">
    <property type="entry name" value="Trp_repressor/repl_initiator"/>
</dbReference>
<evidence type="ECO:0000313" key="2">
    <source>
        <dbReference type="Proteomes" id="UP000034562"/>
    </source>
</evidence>
<protein>
    <submittedName>
        <fullName evidence="1">TrpR-like protein YerC/YecD</fullName>
    </submittedName>
</protein>
<comment type="caution">
    <text evidence="1">The sequence shown here is derived from an EMBL/GenBank/DDBJ whole genome shotgun (WGS) entry which is preliminary data.</text>
</comment>